<dbReference type="GO" id="GO:0016491">
    <property type="term" value="F:oxidoreductase activity"/>
    <property type="evidence" value="ECO:0007669"/>
    <property type="project" value="InterPro"/>
</dbReference>
<dbReference type="SUPFAM" id="SSF51735">
    <property type="entry name" value="NAD(P)-binding Rossmann-fold domains"/>
    <property type="match status" value="1"/>
</dbReference>
<dbReference type="InterPro" id="IPR036291">
    <property type="entry name" value="NAD(P)-bd_dom_sf"/>
</dbReference>
<comment type="cofactor">
    <cofactor evidence="1">
        <name>Zn(2+)</name>
        <dbReference type="ChEBI" id="CHEBI:29105"/>
    </cofactor>
</comment>
<comment type="similarity">
    <text evidence="1">Belongs to the zinc-containing alcohol dehydrogenase family.</text>
</comment>
<dbReference type="PANTHER" id="PTHR43401">
    <property type="entry name" value="L-THREONINE 3-DEHYDROGENASE"/>
    <property type="match status" value="1"/>
</dbReference>
<gene>
    <name evidence="4" type="ORF">OFUS_LOCUS23885</name>
</gene>
<sequence>MDVTYMKAVRLIQPGGLLKLETIPKPTVQSPYDVIVKVSNCGVCGSDLHFVAGNQESSAVTVTLGHEFSGIVHETGSDVINVKVGDRVGVNPNGGCKRCDFCLRGRENMCDTGGCRSSVGVFRDGGFAEYSRIPCDYVFCLADETPLEVGVLCEPLSCIMRGADHFGAIQDDARILVQGCGITGLLFITLFHHRGFRNISACEVSATRRKVVEDLDLGIKVYTPDELLAEYPEKESAIRGFDIVADCTGAPRAIEAGYKILRRAGKMCIFGVCPPDATINIKPVDFMTKELSLLGCNINNYTYPKAVACAHNMGDKYLSFEKLGVKRFKLEDFQDAFDELKAGTIAKAVFSISQ</sequence>
<dbReference type="InterPro" id="IPR050129">
    <property type="entry name" value="Zn_alcohol_dh"/>
</dbReference>
<feature type="domain" description="Alcohol dehydrogenase-like C-terminal" evidence="2">
    <location>
        <begin position="184"/>
        <end position="309"/>
    </location>
</feature>
<dbReference type="Gene3D" id="3.90.180.10">
    <property type="entry name" value="Medium-chain alcohol dehydrogenases, catalytic domain"/>
    <property type="match status" value="1"/>
</dbReference>
<name>A0A8J1TB86_OWEFU</name>
<evidence type="ECO:0000259" key="3">
    <source>
        <dbReference type="Pfam" id="PF08240"/>
    </source>
</evidence>
<dbReference type="InterPro" id="IPR011032">
    <property type="entry name" value="GroES-like_sf"/>
</dbReference>
<dbReference type="GO" id="GO:0008270">
    <property type="term" value="F:zinc ion binding"/>
    <property type="evidence" value="ECO:0007669"/>
    <property type="project" value="InterPro"/>
</dbReference>
<dbReference type="Pfam" id="PF08240">
    <property type="entry name" value="ADH_N"/>
    <property type="match status" value="1"/>
</dbReference>
<dbReference type="AlphaFoldDB" id="A0A8J1TB86"/>
<protein>
    <submittedName>
        <fullName evidence="4">Uncharacterized protein</fullName>
    </submittedName>
</protein>
<dbReference type="EMBL" id="CAIIXF020000011">
    <property type="protein sequence ID" value="CAH1799928.1"/>
    <property type="molecule type" value="Genomic_DNA"/>
</dbReference>
<dbReference type="SUPFAM" id="SSF50129">
    <property type="entry name" value="GroES-like"/>
    <property type="match status" value="1"/>
</dbReference>
<evidence type="ECO:0000313" key="5">
    <source>
        <dbReference type="Proteomes" id="UP000749559"/>
    </source>
</evidence>
<proteinExistence type="inferred from homology"/>
<dbReference type="InterPro" id="IPR013149">
    <property type="entry name" value="ADH-like_C"/>
</dbReference>
<reference evidence="4" key="1">
    <citation type="submission" date="2022-03" db="EMBL/GenBank/DDBJ databases">
        <authorList>
            <person name="Martin C."/>
        </authorList>
    </citation>
    <scope>NUCLEOTIDE SEQUENCE</scope>
</reference>
<dbReference type="PANTHER" id="PTHR43401:SF2">
    <property type="entry name" value="L-THREONINE 3-DEHYDROGENASE"/>
    <property type="match status" value="1"/>
</dbReference>
<dbReference type="OrthoDB" id="3941538at2759"/>
<evidence type="ECO:0000259" key="2">
    <source>
        <dbReference type="Pfam" id="PF00107"/>
    </source>
</evidence>
<organism evidence="4 5">
    <name type="scientific">Owenia fusiformis</name>
    <name type="common">Polychaete worm</name>
    <dbReference type="NCBI Taxonomy" id="6347"/>
    <lineage>
        <taxon>Eukaryota</taxon>
        <taxon>Metazoa</taxon>
        <taxon>Spiralia</taxon>
        <taxon>Lophotrochozoa</taxon>
        <taxon>Annelida</taxon>
        <taxon>Polychaeta</taxon>
        <taxon>Sedentaria</taxon>
        <taxon>Canalipalpata</taxon>
        <taxon>Sabellida</taxon>
        <taxon>Oweniida</taxon>
        <taxon>Oweniidae</taxon>
        <taxon>Owenia</taxon>
    </lineage>
</organism>
<keyword evidence="1" id="KW-0862">Zinc</keyword>
<keyword evidence="1" id="KW-0479">Metal-binding</keyword>
<accession>A0A8J1TB86</accession>
<evidence type="ECO:0000256" key="1">
    <source>
        <dbReference type="RuleBase" id="RU361277"/>
    </source>
</evidence>
<feature type="domain" description="Alcohol dehydrogenase-like N-terminal" evidence="3">
    <location>
        <begin position="31"/>
        <end position="139"/>
    </location>
</feature>
<evidence type="ECO:0000313" key="4">
    <source>
        <dbReference type="EMBL" id="CAH1799928.1"/>
    </source>
</evidence>
<dbReference type="Gene3D" id="3.40.50.720">
    <property type="entry name" value="NAD(P)-binding Rossmann-like Domain"/>
    <property type="match status" value="1"/>
</dbReference>
<dbReference type="InterPro" id="IPR013154">
    <property type="entry name" value="ADH-like_N"/>
</dbReference>
<dbReference type="InterPro" id="IPR002328">
    <property type="entry name" value="ADH_Zn_CS"/>
</dbReference>
<dbReference type="Proteomes" id="UP000749559">
    <property type="component" value="Unassembled WGS sequence"/>
</dbReference>
<dbReference type="PROSITE" id="PS00059">
    <property type="entry name" value="ADH_ZINC"/>
    <property type="match status" value="1"/>
</dbReference>
<dbReference type="Pfam" id="PF00107">
    <property type="entry name" value="ADH_zinc_N"/>
    <property type="match status" value="1"/>
</dbReference>
<keyword evidence="5" id="KW-1185">Reference proteome</keyword>
<comment type="caution">
    <text evidence="4">The sequence shown here is derived from an EMBL/GenBank/DDBJ whole genome shotgun (WGS) entry which is preliminary data.</text>
</comment>